<gene>
    <name evidence="1" type="ORF">SCLAV_p0338</name>
</gene>
<protein>
    <submittedName>
        <fullName evidence="1">Uncharacterized protein</fullName>
    </submittedName>
</protein>
<organism evidence="1 2">
    <name type="scientific">Streptomyces clavuligerus</name>
    <dbReference type="NCBI Taxonomy" id="1901"/>
    <lineage>
        <taxon>Bacteria</taxon>
        <taxon>Bacillati</taxon>
        <taxon>Actinomycetota</taxon>
        <taxon>Actinomycetes</taxon>
        <taxon>Kitasatosporales</taxon>
        <taxon>Streptomycetaceae</taxon>
        <taxon>Streptomyces</taxon>
    </lineage>
</organism>
<keyword evidence="2" id="KW-1185">Reference proteome</keyword>
<proteinExistence type="predicted"/>
<reference evidence="1 2" key="1">
    <citation type="journal article" date="2010" name="Genome Biol. Evol.">
        <title>The sequence of a 1.8-mb bacterial linear plasmid reveals a rich evolutionary reservoir of secondary metabolic pathways.</title>
        <authorList>
            <person name="Medema M.H."/>
            <person name="Trefzer A."/>
            <person name="Kovalchuk A."/>
            <person name="van den Berg M."/>
            <person name="Mueller U."/>
            <person name="Heijne W."/>
            <person name="Wu L."/>
            <person name="Alam M.T."/>
            <person name="Ronning C.M."/>
            <person name="Nierman W.C."/>
            <person name="Bovenberg R.A.L."/>
            <person name="Breitling R."/>
            <person name="Takano E."/>
        </authorList>
    </citation>
    <scope>NUCLEOTIDE SEQUENCE [LARGE SCALE GENOMIC DNA]</scope>
    <source>
        <strain evidence="2">ATCC 27064 / DSM 738 / JCM 4710 / NBRC 13307 / NCIMB 12785 / NRRL 3585 / VKM Ac-602</strain>
        <plasmid evidence="1">pSCL4</plasmid>
    </source>
</reference>
<keyword evidence="1" id="KW-0614">Plasmid</keyword>
<evidence type="ECO:0000313" key="2">
    <source>
        <dbReference type="Proteomes" id="UP000002357"/>
    </source>
</evidence>
<accession>B5GS40</accession>
<evidence type="ECO:0000313" key="1">
    <source>
        <dbReference type="EMBL" id="EFG03829.2"/>
    </source>
</evidence>
<dbReference type="EMBL" id="CM000914">
    <property type="protein sequence ID" value="EFG03829.2"/>
    <property type="molecule type" value="Genomic_DNA"/>
</dbReference>
<sequence length="53" mass="5708">MRPVARGASAPGPLPVFARRGRSRLLVQAGHGALPHNTWRRQGGLEYAAPVHL</sequence>
<dbReference type="Proteomes" id="UP000002357">
    <property type="component" value="Plasmid pSCL4"/>
</dbReference>
<dbReference type="AlphaFoldDB" id="B5GS40"/>
<geneLocation type="plasmid" evidence="1 2">
    <name>pSCL4</name>
</geneLocation>
<name>B5GS40_STRCL</name>